<dbReference type="AlphaFoldDB" id="A0A499USB4"/>
<protein>
    <recommendedName>
        <fullName evidence="3">MarR family transcriptional regulator</fullName>
    </recommendedName>
</protein>
<sequence>MTAQVHRFRRSVFAEAMEEWPEAGRAEFARLLTRFVDALGSRPPR</sequence>
<gene>
    <name evidence="1" type="ORF">SSPO_075520</name>
</gene>
<reference evidence="1 2" key="1">
    <citation type="journal article" date="2020" name="Int. J. Syst. Evol. Microbiol.">
        <title>Reclassification of Streptomyces castelarensis and Streptomyces sporoclivatus as later heterotypic synonyms of Streptomyces antimycoticus.</title>
        <authorList>
            <person name="Komaki H."/>
            <person name="Tamura T."/>
        </authorList>
    </citation>
    <scope>NUCLEOTIDE SEQUENCE [LARGE SCALE GENOMIC DNA]</scope>
    <source>
        <strain evidence="1 2">NBRC 100767</strain>
    </source>
</reference>
<evidence type="ECO:0008006" key="3">
    <source>
        <dbReference type="Google" id="ProtNLM"/>
    </source>
</evidence>
<organism evidence="1 2">
    <name type="scientific">Streptomyces antimycoticus</name>
    <dbReference type="NCBI Taxonomy" id="68175"/>
    <lineage>
        <taxon>Bacteria</taxon>
        <taxon>Bacillati</taxon>
        <taxon>Actinomycetota</taxon>
        <taxon>Actinomycetes</taxon>
        <taxon>Kitasatosporales</taxon>
        <taxon>Streptomycetaceae</taxon>
        <taxon>Streptomyces</taxon>
        <taxon>Streptomyces violaceusniger group</taxon>
    </lineage>
</organism>
<evidence type="ECO:0000313" key="1">
    <source>
        <dbReference type="EMBL" id="BBJ44834.1"/>
    </source>
</evidence>
<accession>A0A499USB4</accession>
<evidence type="ECO:0000313" key="2">
    <source>
        <dbReference type="Proteomes" id="UP000463951"/>
    </source>
</evidence>
<name>A0A499USB4_9ACTN</name>
<proteinExistence type="predicted"/>
<dbReference type="EMBL" id="AP019620">
    <property type="protein sequence ID" value="BBJ44834.1"/>
    <property type="molecule type" value="Genomic_DNA"/>
</dbReference>
<dbReference type="Proteomes" id="UP000463951">
    <property type="component" value="Chromosome"/>
</dbReference>